<evidence type="ECO:0000256" key="4">
    <source>
        <dbReference type="ARBA" id="ARBA00022989"/>
    </source>
</evidence>
<dbReference type="InterPro" id="IPR050833">
    <property type="entry name" value="Poly_Biosynth_Transport"/>
</dbReference>
<dbReference type="Pfam" id="PF01943">
    <property type="entry name" value="Polysacc_synt"/>
    <property type="match status" value="1"/>
</dbReference>
<keyword evidence="5 6" id="KW-0472">Membrane</keyword>
<reference evidence="7 10" key="1">
    <citation type="submission" date="2016-11" db="EMBL/GenBank/DDBJ databases">
        <title>Whole genomes of Flavobacteriaceae.</title>
        <authorList>
            <person name="Stine C."/>
            <person name="Li C."/>
            <person name="Tadesse D."/>
        </authorList>
    </citation>
    <scope>NUCLEOTIDE SEQUENCE [LARGE SCALE GENOMIC DNA]</scope>
    <source>
        <strain evidence="7 10">ATCC 19366</strain>
    </source>
</reference>
<dbReference type="Proteomes" id="UP000184216">
    <property type="component" value="Unassembled WGS sequence"/>
</dbReference>
<keyword evidence="9" id="KW-1185">Reference proteome</keyword>
<feature type="transmembrane region" description="Helical" evidence="6">
    <location>
        <begin position="57"/>
        <end position="80"/>
    </location>
</feature>
<organism evidence="7 10">
    <name type="scientific">Flavobacterium pectinovorum</name>
    <dbReference type="NCBI Taxonomy" id="29533"/>
    <lineage>
        <taxon>Bacteria</taxon>
        <taxon>Pseudomonadati</taxon>
        <taxon>Bacteroidota</taxon>
        <taxon>Flavobacteriia</taxon>
        <taxon>Flavobacteriales</taxon>
        <taxon>Flavobacteriaceae</taxon>
        <taxon>Flavobacterium</taxon>
    </lineage>
</organism>
<dbReference type="EMBL" id="FRBX01000003">
    <property type="protein sequence ID" value="SHM53270.1"/>
    <property type="molecule type" value="Genomic_DNA"/>
</dbReference>
<dbReference type="GO" id="GO:0005886">
    <property type="term" value="C:plasma membrane"/>
    <property type="evidence" value="ECO:0007669"/>
    <property type="project" value="UniProtKB-SubCell"/>
</dbReference>
<name>A0AB36NV74_9FLAO</name>
<evidence type="ECO:0000313" key="9">
    <source>
        <dbReference type="Proteomes" id="UP000184216"/>
    </source>
</evidence>
<comment type="subcellular location">
    <subcellularLocation>
        <location evidence="1">Cell membrane</location>
        <topology evidence="1">Multi-pass membrane protein</topology>
    </subcellularLocation>
</comment>
<evidence type="ECO:0000256" key="5">
    <source>
        <dbReference type="ARBA" id="ARBA00023136"/>
    </source>
</evidence>
<keyword evidence="4 6" id="KW-1133">Transmembrane helix</keyword>
<feature type="transmembrane region" description="Helical" evidence="6">
    <location>
        <begin position="416"/>
        <end position="435"/>
    </location>
</feature>
<dbReference type="EMBL" id="MUHB01000025">
    <property type="protein sequence ID" value="OXB00041.1"/>
    <property type="molecule type" value="Genomic_DNA"/>
</dbReference>
<dbReference type="AlphaFoldDB" id="A0AB36NV74"/>
<feature type="transmembrane region" description="Helical" evidence="6">
    <location>
        <begin position="285"/>
        <end position="308"/>
    </location>
</feature>
<dbReference type="InterPro" id="IPR002797">
    <property type="entry name" value="Polysacc_synth"/>
</dbReference>
<proteinExistence type="predicted"/>
<feature type="transmembrane region" description="Helical" evidence="6">
    <location>
        <begin position="357"/>
        <end position="379"/>
    </location>
</feature>
<feature type="transmembrane region" description="Helical" evidence="6">
    <location>
        <begin position="391"/>
        <end position="410"/>
    </location>
</feature>
<feature type="transmembrane region" description="Helical" evidence="6">
    <location>
        <begin position="177"/>
        <end position="193"/>
    </location>
</feature>
<evidence type="ECO:0000313" key="10">
    <source>
        <dbReference type="Proteomes" id="UP000198431"/>
    </source>
</evidence>
<feature type="transmembrane region" description="Helical" evidence="6">
    <location>
        <begin position="245"/>
        <end position="265"/>
    </location>
</feature>
<comment type="caution">
    <text evidence="7">The sequence shown here is derived from an EMBL/GenBank/DDBJ whole genome shotgun (WGS) entry which is preliminary data.</text>
</comment>
<accession>A0AB36NV74</accession>
<protein>
    <submittedName>
        <fullName evidence="8">Membrane protein involved in the export of O-antigen and teichoic acid</fullName>
    </submittedName>
</protein>
<feature type="transmembrane region" description="Helical" evidence="6">
    <location>
        <begin position="199"/>
        <end position="224"/>
    </location>
</feature>
<evidence type="ECO:0000313" key="8">
    <source>
        <dbReference type="EMBL" id="SHM53270.1"/>
    </source>
</evidence>
<reference evidence="8 9" key="2">
    <citation type="submission" date="2016-11" db="EMBL/GenBank/DDBJ databases">
        <authorList>
            <person name="Varghese N."/>
            <person name="Submissions S."/>
        </authorList>
    </citation>
    <scope>NUCLEOTIDE SEQUENCE [LARGE SCALE GENOMIC DNA]</scope>
    <source>
        <strain evidence="8 9">DSM 6368</strain>
    </source>
</reference>
<dbReference type="PANTHER" id="PTHR30250">
    <property type="entry name" value="PST FAMILY PREDICTED COLANIC ACID TRANSPORTER"/>
    <property type="match status" value="1"/>
</dbReference>
<feature type="transmembrane region" description="Helical" evidence="6">
    <location>
        <begin position="30"/>
        <end position="51"/>
    </location>
</feature>
<dbReference type="Proteomes" id="UP000198431">
    <property type="component" value="Unassembled WGS sequence"/>
</dbReference>
<evidence type="ECO:0000256" key="2">
    <source>
        <dbReference type="ARBA" id="ARBA00022475"/>
    </source>
</evidence>
<dbReference type="RefSeq" id="WP_073395435.1">
    <property type="nucleotide sequence ID" value="NZ_FRBX01000003.1"/>
</dbReference>
<feature type="transmembrane region" description="Helical" evidence="6">
    <location>
        <begin position="101"/>
        <end position="123"/>
    </location>
</feature>
<evidence type="ECO:0000256" key="1">
    <source>
        <dbReference type="ARBA" id="ARBA00004651"/>
    </source>
</evidence>
<evidence type="ECO:0000256" key="3">
    <source>
        <dbReference type="ARBA" id="ARBA00022692"/>
    </source>
</evidence>
<dbReference type="PANTHER" id="PTHR30250:SF11">
    <property type="entry name" value="O-ANTIGEN TRANSPORTER-RELATED"/>
    <property type="match status" value="1"/>
</dbReference>
<keyword evidence="2" id="KW-1003">Cell membrane</keyword>
<feature type="transmembrane region" description="Helical" evidence="6">
    <location>
        <begin position="329"/>
        <end position="351"/>
    </location>
</feature>
<keyword evidence="3 6" id="KW-0812">Transmembrane</keyword>
<sequence length="454" mass="52223">MRKIINKVHEKVGLKSDRTINIAKHISWSFFFKIGSIIANFILVPLTINYLDSENYGVWLTLSSFISWFSFFDIGLGNGLRNKFAEAKALGDYKKAQSFVSSAYFTISSISVILLLIFLFLNFFIDWTSVFNTRASLKQDLRILLPVIFTFFTLQLIVKLIITIYQADQHHSIDTKVQFLGQVLSLLAIWGLTKTDNSSLLIFGSIFSGIPVILLVILNFFAFNRRYKDFKPKFNLWKKSYLHEITGLGFKFFIIQIAAMVLFSTDNFIIIRLFGPEEVVPYNIAFKYFSIVTIVYGLLITPFWSSFTEAYANKDYEWIKRSVSNIQKIWFLIPISLIIMVFISNWFYSWWVGDKVIIPIQLSLSIAFYVALMTYNMIYVNFINGVGKIKLQIITSVISMIINIPLSILFGKYLGWGSTGVVLATCFSLGYSVILRPIQYHKLINNTATGIWNK</sequence>
<evidence type="ECO:0000256" key="6">
    <source>
        <dbReference type="SAM" id="Phobius"/>
    </source>
</evidence>
<feature type="transmembrane region" description="Helical" evidence="6">
    <location>
        <begin position="143"/>
        <end position="165"/>
    </location>
</feature>
<evidence type="ECO:0000313" key="7">
    <source>
        <dbReference type="EMBL" id="OXB00041.1"/>
    </source>
</evidence>
<gene>
    <name evidence="7" type="ORF">B0A72_20920</name>
    <name evidence="8" type="ORF">SAMN05444387_2743</name>
</gene>